<feature type="domain" description="AAA" evidence="1">
    <location>
        <begin position="19"/>
        <end position="154"/>
    </location>
</feature>
<dbReference type="Gene3D" id="3.40.50.300">
    <property type="entry name" value="P-loop containing nucleotide triphosphate hydrolases"/>
    <property type="match status" value="1"/>
</dbReference>
<keyword evidence="4" id="KW-1185">Reference proteome</keyword>
<evidence type="ECO:0000259" key="2">
    <source>
        <dbReference type="Pfam" id="PF13635"/>
    </source>
</evidence>
<sequence>MFNRSAIRDITDWYQRKDRKPLVIRGARQVGKTTSVRQAAADLDVPLAEINLEKHITLEPLFRSYNLNELLLNFSFITGRQITPESNTILFLDEAQATPSAYACLRYFREEMPRLAVVLTGSLLDQVLHNEKLPVPVGRIEHYFMGPLSFEEFLAATDASKALDIIGMMTPETMHMIPDKVHEEMLSQVRRYILTGGMPYSVQTAITTDFHHEAILREQSALVQTYKDDFAKYVGRSDALKLNNFFTGLIGQVGRQFSAKQANEIALGTSGDGRQLKAALEQFLEARLFYRVQHSNADTIPLGSDVKTRISKLLFVDVGLLLAVQGVPVQSILSMPLELANRGIVAEQFVGQQLLCSKPGYLNPELYYWQPPKSESQAEIDYLFEQGSTIYPVEVKSAKGSSIKSIHAYIIKKQADTAFRISSSKPSIQELTAKISQKEKNFSLINLPFYMVNRLERFMRLLEQEGA</sequence>
<evidence type="ECO:0008006" key="5">
    <source>
        <dbReference type="Google" id="ProtNLM"/>
    </source>
</evidence>
<dbReference type="AlphaFoldDB" id="A0A101JMT0"/>
<accession>A0A101JMT0</accession>
<evidence type="ECO:0000313" key="3">
    <source>
        <dbReference type="EMBL" id="KUL29659.1"/>
    </source>
</evidence>
<protein>
    <recommendedName>
        <fullName evidence="5">ATPase</fullName>
    </recommendedName>
</protein>
<dbReference type="SUPFAM" id="SSF52540">
    <property type="entry name" value="P-loop containing nucleoside triphosphate hydrolases"/>
    <property type="match status" value="1"/>
</dbReference>
<dbReference type="Proteomes" id="UP000053937">
    <property type="component" value="Unassembled WGS sequence"/>
</dbReference>
<organism evidence="3 4">
    <name type="scientific">Chlorobium limicola</name>
    <dbReference type="NCBI Taxonomy" id="1092"/>
    <lineage>
        <taxon>Bacteria</taxon>
        <taxon>Pseudomonadati</taxon>
        <taxon>Chlorobiota</taxon>
        <taxon>Chlorobiia</taxon>
        <taxon>Chlorobiales</taxon>
        <taxon>Chlorobiaceae</taxon>
        <taxon>Chlorobium/Pelodictyon group</taxon>
        <taxon>Chlorobium</taxon>
    </lineage>
</organism>
<dbReference type="InterPro" id="IPR027417">
    <property type="entry name" value="P-loop_NTPase"/>
</dbReference>
<dbReference type="PANTHER" id="PTHR33295:SF7">
    <property type="entry name" value="ATPASE"/>
    <property type="match status" value="1"/>
</dbReference>
<comment type="caution">
    <text evidence="3">The sequence shown here is derived from an EMBL/GenBank/DDBJ whole genome shotgun (WGS) entry which is preliminary data.</text>
</comment>
<dbReference type="PANTHER" id="PTHR33295">
    <property type="entry name" value="ATPASE"/>
    <property type="match status" value="1"/>
</dbReference>
<dbReference type="Pfam" id="PF13173">
    <property type="entry name" value="AAA_14"/>
    <property type="match status" value="1"/>
</dbReference>
<dbReference type="InterPro" id="IPR041682">
    <property type="entry name" value="AAA_14"/>
</dbReference>
<dbReference type="OrthoDB" id="9801840at2"/>
<dbReference type="EMBL" id="LMBR01000121">
    <property type="protein sequence ID" value="KUL29659.1"/>
    <property type="molecule type" value="Genomic_DNA"/>
</dbReference>
<dbReference type="InterPro" id="IPR025420">
    <property type="entry name" value="DUF4143"/>
</dbReference>
<reference evidence="3 4" key="1">
    <citation type="submission" date="2015-10" db="EMBL/GenBank/DDBJ databases">
        <title>Draft Genome Sequence of Chlorobium limicola strain Frasassi Growing under Artificial Lighting in the Frasassi Cave System.</title>
        <authorList>
            <person name="Mansor M."/>
            <person name="Macalady J."/>
        </authorList>
    </citation>
    <scope>NUCLEOTIDE SEQUENCE [LARGE SCALE GENOMIC DNA]</scope>
    <source>
        <strain evidence="3 4">Frasassi</strain>
    </source>
</reference>
<dbReference type="RefSeq" id="WP_059138921.1">
    <property type="nucleotide sequence ID" value="NZ_LMBR01000121.1"/>
</dbReference>
<name>A0A101JMT0_CHLLI</name>
<feature type="domain" description="DUF4143" evidence="2">
    <location>
        <begin position="228"/>
        <end position="397"/>
    </location>
</feature>
<proteinExistence type="predicted"/>
<evidence type="ECO:0000313" key="4">
    <source>
        <dbReference type="Proteomes" id="UP000053937"/>
    </source>
</evidence>
<evidence type="ECO:0000259" key="1">
    <source>
        <dbReference type="Pfam" id="PF13173"/>
    </source>
</evidence>
<gene>
    <name evidence="3" type="ORF">ASB62_05225</name>
</gene>
<dbReference type="Pfam" id="PF13635">
    <property type="entry name" value="DUF4143"/>
    <property type="match status" value="1"/>
</dbReference>